<dbReference type="PROSITE" id="PS00108">
    <property type="entry name" value="PROTEIN_KINASE_ST"/>
    <property type="match status" value="1"/>
</dbReference>
<keyword evidence="4 5" id="KW-0067">ATP-binding</keyword>
<feature type="transmembrane region" description="Helical" evidence="7">
    <location>
        <begin position="399"/>
        <end position="417"/>
    </location>
</feature>
<keyword evidence="10" id="KW-1185">Reference proteome</keyword>
<dbReference type="Gene3D" id="3.30.200.20">
    <property type="entry name" value="Phosphorylase Kinase, domain 1"/>
    <property type="match status" value="1"/>
</dbReference>
<dbReference type="CDD" id="cd14014">
    <property type="entry name" value="STKc_PknB_like"/>
    <property type="match status" value="1"/>
</dbReference>
<dbReference type="GO" id="GO:0016301">
    <property type="term" value="F:kinase activity"/>
    <property type="evidence" value="ECO:0007669"/>
    <property type="project" value="UniProtKB-KW"/>
</dbReference>
<evidence type="ECO:0000256" key="5">
    <source>
        <dbReference type="PROSITE-ProRule" id="PRU10141"/>
    </source>
</evidence>
<dbReference type="PANTHER" id="PTHR43289:SF6">
    <property type="entry name" value="SERINE_THREONINE-PROTEIN KINASE NEKL-3"/>
    <property type="match status" value="1"/>
</dbReference>
<dbReference type="SUPFAM" id="SSF56112">
    <property type="entry name" value="Protein kinase-like (PK-like)"/>
    <property type="match status" value="1"/>
</dbReference>
<evidence type="ECO:0000256" key="7">
    <source>
        <dbReference type="SAM" id="Phobius"/>
    </source>
</evidence>
<feature type="domain" description="Protein kinase" evidence="8">
    <location>
        <begin position="11"/>
        <end position="287"/>
    </location>
</feature>
<evidence type="ECO:0000259" key="8">
    <source>
        <dbReference type="PROSITE" id="PS50011"/>
    </source>
</evidence>
<feature type="region of interest" description="Disordered" evidence="6">
    <location>
        <begin position="466"/>
        <end position="519"/>
    </location>
</feature>
<dbReference type="PROSITE" id="PS00107">
    <property type="entry name" value="PROTEIN_KINASE_ATP"/>
    <property type="match status" value="1"/>
</dbReference>
<dbReference type="InterPro" id="IPR025698">
    <property type="entry name" value="2TM_dom"/>
</dbReference>
<dbReference type="Pfam" id="PF13239">
    <property type="entry name" value="2TM"/>
    <property type="match status" value="1"/>
</dbReference>
<feature type="region of interest" description="Disordered" evidence="6">
    <location>
        <begin position="285"/>
        <end position="316"/>
    </location>
</feature>
<dbReference type="RefSeq" id="WP_394844854.1">
    <property type="nucleotide sequence ID" value="NZ_CP089982.1"/>
</dbReference>
<evidence type="ECO:0000256" key="3">
    <source>
        <dbReference type="ARBA" id="ARBA00022777"/>
    </source>
</evidence>
<dbReference type="InterPro" id="IPR011009">
    <property type="entry name" value="Kinase-like_dom_sf"/>
</dbReference>
<evidence type="ECO:0000256" key="4">
    <source>
        <dbReference type="ARBA" id="ARBA00022840"/>
    </source>
</evidence>
<feature type="binding site" evidence="5">
    <location>
        <position position="40"/>
    </location>
    <ligand>
        <name>ATP</name>
        <dbReference type="ChEBI" id="CHEBI:30616"/>
    </ligand>
</feature>
<keyword evidence="1" id="KW-0808">Transferase</keyword>
<evidence type="ECO:0000313" key="10">
    <source>
        <dbReference type="Proteomes" id="UP001379533"/>
    </source>
</evidence>
<keyword evidence="7" id="KW-0472">Membrane</keyword>
<gene>
    <name evidence="9" type="ORF">LZC95_48385</name>
</gene>
<dbReference type="PANTHER" id="PTHR43289">
    <property type="entry name" value="MITOGEN-ACTIVATED PROTEIN KINASE KINASE KINASE 20-RELATED"/>
    <property type="match status" value="1"/>
</dbReference>
<feature type="transmembrane region" description="Helical" evidence="7">
    <location>
        <begin position="423"/>
        <end position="444"/>
    </location>
</feature>
<feature type="compositionally biased region" description="Basic and acidic residues" evidence="6">
    <location>
        <begin position="289"/>
        <end position="305"/>
    </location>
</feature>
<accession>A0ABZ2KA61</accession>
<dbReference type="Gene3D" id="1.10.510.10">
    <property type="entry name" value="Transferase(Phosphotransferase) domain 1"/>
    <property type="match status" value="1"/>
</dbReference>
<feature type="compositionally biased region" description="Basic and acidic residues" evidence="6">
    <location>
        <begin position="510"/>
        <end position="519"/>
    </location>
</feature>
<name>A0ABZ2KA61_9BACT</name>
<dbReference type="PROSITE" id="PS50011">
    <property type="entry name" value="PROTEIN_KINASE_DOM"/>
    <property type="match status" value="1"/>
</dbReference>
<evidence type="ECO:0000256" key="2">
    <source>
        <dbReference type="ARBA" id="ARBA00022741"/>
    </source>
</evidence>
<proteinExistence type="predicted"/>
<dbReference type="Proteomes" id="UP001379533">
    <property type="component" value="Chromosome"/>
</dbReference>
<dbReference type="EMBL" id="CP089982">
    <property type="protein sequence ID" value="WXA94253.1"/>
    <property type="molecule type" value="Genomic_DNA"/>
</dbReference>
<dbReference type="InterPro" id="IPR008271">
    <property type="entry name" value="Ser/Thr_kinase_AS"/>
</dbReference>
<evidence type="ECO:0000256" key="1">
    <source>
        <dbReference type="ARBA" id="ARBA00022679"/>
    </source>
</evidence>
<evidence type="ECO:0000313" key="9">
    <source>
        <dbReference type="EMBL" id="WXA94253.1"/>
    </source>
</evidence>
<dbReference type="SMART" id="SM00220">
    <property type="entry name" value="S_TKc"/>
    <property type="match status" value="1"/>
</dbReference>
<sequence length="519" mass="57268">MLKPGDTFERYTIEAPLGQGGMGCVYRAHDTRLGRRVALKVISDGPRDGQADADANARLLREARAAAAFDHPNIVSVFDVGEYEGTPFIVMELVLGRTLRDAVGDASAPTATRVAELADVARALDVAHKRGLVHRDIKPENVMVREDGVVKVLDFGIARRQGGSLGPHSETGMPALPTLTIEGVKMGTPFYMAPEQILGEPLDGRTDQFAWGVVAYELLAGRLPWRESDDAMAVMASVLMDRVDRAPLDQAAVPRAVQDVVLRALEKRPENRFSSMGDAAQALDAAMRAGDEPRSAEPRQARERLPQGATDAQRFSTSEVRDVLAKAIDQQAERQGSTKLSFEDLLSVAAEVGIDPDSLREATRALRASKQESSGTGDDFAKRRDAWFRQQRLNLYRHAGIYGIVNAGILVFGLVLLSFTPWWIWFLPLLGWGIGLAIHALVALTSSEEDFREHDEGMKWWRESQQRHLESPAKRRARVESSPGKVRIAPADTGRGRDAEEDEEAAAMWEGHEEQQRRR</sequence>
<reference evidence="9 10" key="1">
    <citation type="submission" date="2021-12" db="EMBL/GenBank/DDBJ databases">
        <title>Discovery of the Pendulisporaceae a myxobacterial family with distinct sporulation behavior and unique specialized metabolism.</title>
        <authorList>
            <person name="Garcia R."/>
            <person name="Popoff A."/>
            <person name="Bader C.D."/>
            <person name="Loehr J."/>
            <person name="Walesch S."/>
            <person name="Walt C."/>
            <person name="Boldt J."/>
            <person name="Bunk B."/>
            <person name="Haeckl F.J.F.P.J."/>
            <person name="Gunesch A.P."/>
            <person name="Birkelbach J."/>
            <person name="Nuebel U."/>
            <person name="Pietschmann T."/>
            <person name="Bach T."/>
            <person name="Mueller R."/>
        </authorList>
    </citation>
    <scope>NUCLEOTIDE SEQUENCE [LARGE SCALE GENOMIC DNA]</scope>
    <source>
        <strain evidence="9 10">MSr12523</strain>
    </source>
</reference>
<evidence type="ECO:0000256" key="6">
    <source>
        <dbReference type="SAM" id="MobiDB-lite"/>
    </source>
</evidence>
<keyword evidence="2 5" id="KW-0547">Nucleotide-binding</keyword>
<keyword evidence="7" id="KW-1133">Transmembrane helix</keyword>
<organism evidence="9 10">
    <name type="scientific">Pendulispora brunnea</name>
    <dbReference type="NCBI Taxonomy" id="2905690"/>
    <lineage>
        <taxon>Bacteria</taxon>
        <taxon>Pseudomonadati</taxon>
        <taxon>Myxococcota</taxon>
        <taxon>Myxococcia</taxon>
        <taxon>Myxococcales</taxon>
        <taxon>Sorangiineae</taxon>
        <taxon>Pendulisporaceae</taxon>
        <taxon>Pendulispora</taxon>
    </lineage>
</organism>
<keyword evidence="7" id="KW-0812">Transmembrane</keyword>
<keyword evidence="3 9" id="KW-0418">Kinase</keyword>
<dbReference type="InterPro" id="IPR017441">
    <property type="entry name" value="Protein_kinase_ATP_BS"/>
</dbReference>
<dbReference type="InterPro" id="IPR000719">
    <property type="entry name" value="Prot_kinase_dom"/>
</dbReference>
<protein>
    <submittedName>
        <fullName evidence="9">Protein kinase</fullName>
    </submittedName>
</protein>
<dbReference type="Pfam" id="PF00069">
    <property type="entry name" value="Pkinase"/>
    <property type="match status" value="1"/>
</dbReference>